<feature type="signal peptide" evidence="1">
    <location>
        <begin position="1"/>
        <end position="26"/>
    </location>
</feature>
<dbReference type="EMBL" id="NJGC01000149">
    <property type="protein sequence ID" value="PAM64695.1"/>
    <property type="molecule type" value="Genomic_DNA"/>
</dbReference>
<proteinExistence type="predicted"/>
<evidence type="ECO:0000313" key="2">
    <source>
        <dbReference type="EMBL" id="PAM64695.1"/>
    </source>
</evidence>
<dbReference type="RefSeq" id="WP_095377890.1">
    <property type="nucleotide sequence ID" value="NZ_NJGC01000009.1"/>
</dbReference>
<accession>A0A270MZM2</accession>
<evidence type="ECO:0000313" key="3">
    <source>
        <dbReference type="EMBL" id="PAM71852.1"/>
    </source>
</evidence>
<geneLocation type="plasmid" evidence="2">
    <name>unnamed1</name>
</geneLocation>
<comment type="caution">
    <text evidence="2">The sequence shown here is derived from an EMBL/GenBank/DDBJ whole genome shotgun (WGS) entry which is preliminary data.</text>
</comment>
<feature type="chain" id="PRO_5011916390" evidence="1">
    <location>
        <begin position="27"/>
        <end position="84"/>
    </location>
</feature>
<organism evidence="2 5">
    <name type="scientific">Stenotrophomonas maltophilia</name>
    <name type="common">Pseudomonas maltophilia</name>
    <name type="synonym">Xanthomonas maltophilia</name>
    <dbReference type="NCBI Taxonomy" id="40324"/>
    <lineage>
        <taxon>Bacteria</taxon>
        <taxon>Pseudomonadati</taxon>
        <taxon>Pseudomonadota</taxon>
        <taxon>Gammaproteobacteria</taxon>
        <taxon>Lysobacterales</taxon>
        <taxon>Lysobacteraceae</taxon>
        <taxon>Stenotrophomonas</taxon>
        <taxon>Stenotrophomonas maltophilia group</taxon>
    </lineage>
</organism>
<dbReference type="EMBL" id="NJGC01000009">
    <property type="protein sequence ID" value="PAM71861.1"/>
    <property type="molecule type" value="Genomic_DNA"/>
</dbReference>
<sequence length="84" mass="8635">MNARIPSLSLLALTISDLLLAPGARAGTVAPGTVQDVNAGDLVEGWTIQEGAILNVNAGATVSWIDALSAELNMDGVRLDYNTA</sequence>
<keyword evidence="1" id="KW-0732">Signal</keyword>
<name>A0A270MZM2_STEMA</name>
<gene>
    <name evidence="3" type="ORF">CEK00_09695</name>
    <name evidence="4" type="ORF">CEK00_09750</name>
    <name evidence="2" type="ORF">CEK00_22015</name>
</gene>
<evidence type="ECO:0000313" key="4">
    <source>
        <dbReference type="EMBL" id="PAM71861.1"/>
    </source>
</evidence>
<evidence type="ECO:0000256" key="1">
    <source>
        <dbReference type="SAM" id="SignalP"/>
    </source>
</evidence>
<dbReference type="EMBL" id="NJGC01000009">
    <property type="protein sequence ID" value="PAM71852.1"/>
    <property type="molecule type" value="Genomic_DNA"/>
</dbReference>
<evidence type="ECO:0000313" key="5">
    <source>
        <dbReference type="Proteomes" id="UP000216433"/>
    </source>
</evidence>
<protein>
    <submittedName>
        <fullName evidence="2">Uncharacterized protein</fullName>
    </submittedName>
</protein>
<dbReference type="AlphaFoldDB" id="A0A270MZM2"/>
<reference evidence="2 5" key="1">
    <citation type="submission" date="2017-06" db="EMBL/GenBank/DDBJ databases">
        <title>Genome sequencing and assembly of Stenotrophomonas maltophilia DF07.</title>
        <authorList>
            <person name="Iyer R."/>
        </authorList>
    </citation>
    <scope>NUCLEOTIDE SEQUENCE [LARGE SCALE GENOMIC DNA]</scope>
    <source>
        <strain evidence="2 5">DF07</strain>
        <plasmid evidence="2">unnamed1</plasmid>
    </source>
</reference>
<keyword evidence="2" id="KW-0614">Plasmid</keyword>
<dbReference type="Proteomes" id="UP000216433">
    <property type="component" value="Unassembled WGS sequence"/>
</dbReference>